<evidence type="ECO:0000313" key="5">
    <source>
        <dbReference type="Proteomes" id="UP000302163"/>
    </source>
</evidence>
<dbReference type="EMBL" id="CP040428">
    <property type="protein sequence ID" value="QCT21890.1"/>
    <property type="molecule type" value="Genomic_DNA"/>
</dbReference>
<dbReference type="AlphaFoldDB" id="A0A4P8YM44"/>
<organism evidence="4 5">
    <name type="scientific">Jejubacter calystegiae</name>
    <dbReference type="NCBI Taxonomy" id="2579935"/>
    <lineage>
        <taxon>Bacteria</taxon>
        <taxon>Pseudomonadati</taxon>
        <taxon>Pseudomonadota</taxon>
        <taxon>Gammaproteobacteria</taxon>
        <taxon>Enterobacterales</taxon>
        <taxon>Enterobacteriaceae</taxon>
        <taxon>Jejubacter</taxon>
    </lineage>
</organism>
<sequence length="263" mass="29284">MRYTINARLIYDATDGTLTLANSDAPGSQLSITASALLCFFLHNTSIVSRDEVLQKVWDDNGLTSSNSNLNQYLSMLRKTFRHYGIDNIIISVSRGHLQLNPDVHIQMPAPAPAPALEIPPQPTPAPEHAITEAIDTPQTHGLCWYLAGTGMLIIALLLVLLSMVSGSTLLPVALTPIHHSQCELLASDVMLHSVSETTYVKNFDAVLQRLNLKCKPGERFIFDYLDRLETNGLGRVFMAHCAMNENNPFSYCNNYFYYSWKP</sequence>
<dbReference type="OrthoDB" id="5801519at2"/>
<keyword evidence="5" id="KW-1185">Reference proteome</keyword>
<proteinExistence type="predicted"/>
<dbReference type="Gene3D" id="1.10.10.10">
    <property type="entry name" value="Winged helix-like DNA-binding domain superfamily/Winged helix DNA-binding domain"/>
    <property type="match status" value="1"/>
</dbReference>
<evidence type="ECO:0000259" key="3">
    <source>
        <dbReference type="SMART" id="SM00862"/>
    </source>
</evidence>
<keyword evidence="2" id="KW-0812">Transmembrane</keyword>
<evidence type="ECO:0000313" key="4">
    <source>
        <dbReference type="EMBL" id="QCT21890.1"/>
    </source>
</evidence>
<evidence type="ECO:0000256" key="1">
    <source>
        <dbReference type="ARBA" id="ARBA00023125"/>
    </source>
</evidence>
<feature type="domain" description="OmpR/PhoB-type" evidence="3">
    <location>
        <begin position="27"/>
        <end position="100"/>
    </location>
</feature>
<keyword evidence="2" id="KW-0472">Membrane</keyword>
<dbReference type="InterPro" id="IPR036388">
    <property type="entry name" value="WH-like_DNA-bd_sf"/>
</dbReference>
<name>A0A4P8YM44_9ENTR</name>
<dbReference type="GO" id="GO:0003677">
    <property type="term" value="F:DNA binding"/>
    <property type="evidence" value="ECO:0007669"/>
    <property type="project" value="UniProtKB-KW"/>
</dbReference>
<keyword evidence="1" id="KW-0238">DNA-binding</keyword>
<keyword evidence="2" id="KW-1133">Transmembrane helix</keyword>
<protein>
    <submittedName>
        <fullName evidence="4">Winged helix family transcriptional regulator</fullName>
    </submittedName>
</protein>
<dbReference type="GO" id="GO:0000160">
    <property type="term" value="P:phosphorelay signal transduction system"/>
    <property type="evidence" value="ECO:0007669"/>
    <property type="project" value="InterPro"/>
</dbReference>
<dbReference type="KEGG" id="izh:FEM41_20640"/>
<dbReference type="Proteomes" id="UP000302163">
    <property type="component" value="Chromosome"/>
</dbReference>
<accession>A0A4P8YM44</accession>
<dbReference type="InterPro" id="IPR016032">
    <property type="entry name" value="Sig_transdc_resp-reg_C-effctor"/>
</dbReference>
<reference evidence="4 5" key="1">
    <citation type="submission" date="2019-05" db="EMBL/GenBank/DDBJ databases">
        <title>Complete genome sequence of Izhakiella calystegiae KSNA2, an endophyte isolated from beach morning glory (Calystegia soldanella).</title>
        <authorList>
            <person name="Jiang L."/>
            <person name="Jeong J.C."/>
            <person name="Kim C.Y."/>
            <person name="Kim D.H."/>
            <person name="Kim S.W."/>
            <person name="Lee j."/>
        </authorList>
    </citation>
    <scope>NUCLEOTIDE SEQUENCE [LARGE SCALE GENOMIC DNA]</scope>
    <source>
        <strain evidence="4 5">KSNA2</strain>
    </source>
</reference>
<dbReference type="InterPro" id="IPR001867">
    <property type="entry name" value="OmpR/PhoB-type_DNA-bd"/>
</dbReference>
<dbReference type="RefSeq" id="WP_138098046.1">
    <property type="nucleotide sequence ID" value="NZ_CP040428.1"/>
</dbReference>
<dbReference type="SUPFAM" id="SSF46894">
    <property type="entry name" value="C-terminal effector domain of the bipartite response regulators"/>
    <property type="match status" value="1"/>
</dbReference>
<gene>
    <name evidence="4" type="ORF">FEM41_20640</name>
</gene>
<dbReference type="SMART" id="SM00862">
    <property type="entry name" value="Trans_reg_C"/>
    <property type="match status" value="1"/>
</dbReference>
<evidence type="ECO:0000256" key="2">
    <source>
        <dbReference type="SAM" id="Phobius"/>
    </source>
</evidence>
<dbReference type="Pfam" id="PF00486">
    <property type="entry name" value="Trans_reg_C"/>
    <property type="match status" value="1"/>
</dbReference>
<dbReference type="GO" id="GO:0006355">
    <property type="term" value="P:regulation of DNA-templated transcription"/>
    <property type="evidence" value="ECO:0007669"/>
    <property type="project" value="InterPro"/>
</dbReference>
<feature type="transmembrane region" description="Helical" evidence="2">
    <location>
        <begin position="145"/>
        <end position="165"/>
    </location>
</feature>